<organism evidence="3 4">
    <name type="scientific">Cladosporium halotolerans</name>
    <dbReference type="NCBI Taxonomy" id="1052096"/>
    <lineage>
        <taxon>Eukaryota</taxon>
        <taxon>Fungi</taxon>
        <taxon>Dikarya</taxon>
        <taxon>Ascomycota</taxon>
        <taxon>Pezizomycotina</taxon>
        <taxon>Dothideomycetes</taxon>
        <taxon>Dothideomycetidae</taxon>
        <taxon>Cladosporiales</taxon>
        <taxon>Cladosporiaceae</taxon>
        <taxon>Cladosporium</taxon>
    </lineage>
</organism>
<feature type="compositionally biased region" description="Polar residues" evidence="1">
    <location>
        <begin position="581"/>
        <end position="596"/>
    </location>
</feature>
<feature type="compositionally biased region" description="Low complexity" evidence="1">
    <location>
        <begin position="757"/>
        <end position="779"/>
    </location>
</feature>
<feature type="compositionally biased region" description="Low complexity" evidence="1">
    <location>
        <begin position="606"/>
        <end position="620"/>
    </location>
</feature>
<dbReference type="AlphaFoldDB" id="A0AB34KK78"/>
<dbReference type="Pfam" id="PF00168">
    <property type="entry name" value="C2"/>
    <property type="match status" value="1"/>
</dbReference>
<dbReference type="InterPro" id="IPR037791">
    <property type="entry name" value="C2_fungal_Inn1"/>
</dbReference>
<feature type="compositionally biased region" description="Basic and acidic residues" evidence="1">
    <location>
        <begin position="151"/>
        <end position="160"/>
    </location>
</feature>
<sequence length="884" mass="95746">MATTKQQQVPYAAGIYADMSVDGPEIGTLVMVCDRAKNLPNRKTMGKQNPYCAARLGKEAKKTPVDKRGGQTPKWDTEIRFNVHDSPDYYNLKISVFSEDKKTDLIGETFLDLSNVIVPGGGKQDIWQGLTCKGKYAGEIRLEFTYYDSRPKPERQRRESNAATEDGSVALRQKVKRRPLPGLGGAGPGVGHQSAPSVATAESIEAFPMPAARLKHGPRDITTPPRANSLPPEMLAQQPGFGGSPAPAPQFHTPPPNGHQPDAYGQFDEQQDDMQYAQPDFLPQLPPTPRRQGGPQGPSPGMHQRGQSQGMLPHASSAPIVPTVDSNFGDYNIHMDGPEPLPDLNFQHQRMRQRRNDVPPGWENPYDDPRDGSFHEEEEDDQGPPPPPMHSHSAPVVPQSPSQSGSRFMSTPPSARQQYISNHSPLQSIERGYSSPQHTPPYGHSARGRSVDEFTPSPPQMRSYDSPPGMMMHSNMSSPAMRSPVSRALPNRHSMADIYGAPPARPHPLSQEVPRARSPMPPFSEHAEQAPFDGQYGDRGGSSSMRPRAVSPAPPASQAAYSDRRSKSTYGIQFPVRAFESSDSSPLATTSPHSSIVSPPHRPTPTRRSVSPRPSPTDTVINNSGVPYGPDSYDIHNPSTGSPLGHHSSSSSAPYHIRPDHSGVPPRDGPGGPIVGWDGREIDPSDHLPVDSWAPEPEKKTPTKTYGLGRDRDFGPRTQGQTPGGHRISADTVINFRRRSQVAPPQPAPAPVPEPPASSSSPARSRLLKKSPSPSPMRSAGAPLRERPNFNSTPPAAVPDPYAQQDFSRGFYEGSPGISGGELSRYDFQKQGAAYGEEAALSREIAGIDLGAPSGSTRRMPTVSSGASASGWQGVRSHRDRGFY</sequence>
<proteinExistence type="predicted"/>
<dbReference type="CDD" id="cd08681">
    <property type="entry name" value="C2_fungal_Inn1p-like"/>
    <property type="match status" value="1"/>
</dbReference>
<keyword evidence="4" id="KW-1185">Reference proteome</keyword>
<protein>
    <recommendedName>
        <fullName evidence="2">C2 domain-containing protein</fullName>
    </recommendedName>
</protein>
<feature type="compositionally biased region" description="Low complexity" evidence="1">
    <location>
        <begin position="542"/>
        <end position="560"/>
    </location>
</feature>
<reference evidence="3 4" key="1">
    <citation type="journal article" date="2020" name="Microbiol. Resour. Announc.">
        <title>Draft Genome Sequence of a Cladosporium Species Isolated from the Mesophotic Ascidian Didemnum maculosum.</title>
        <authorList>
            <person name="Gioti A."/>
            <person name="Siaperas R."/>
            <person name="Nikolaivits E."/>
            <person name="Le Goff G."/>
            <person name="Ouazzani J."/>
            <person name="Kotoulas G."/>
            <person name="Topakas E."/>
        </authorList>
    </citation>
    <scope>NUCLEOTIDE SEQUENCE [LARGE SCALE GENOMIC DNA]</scope>
    <source>
        <strain evidence="3 4">TM138-S3</strain>
    </source>
</reference>
<dbReference type="EMBL" id="JAAQHG020000032">
    <property type="protein sequence ID" value="KAL1583735.1"/>
    <property type="molecule type" value="Genomic_DNA"/>
</dbReference>
<accession>A0AB34KK78</accession>
<feature type="region of interest" description="Disordered" evidence="1">
    <location>
        <begin position="213"/>
        <end position="568"/>
    </location>
</feature>
<dbReference type="SUPFAM" id="SSF49562">
    <property type="entry name" value="C2 domain (Calcium/lipid-binding domain, CaLB)"/>
    <property type="match status" value="1"/>
</dbReference>
<dbReference type="InterPro" id="IPR035892">
    <property type="entry name" value="C2_domain_sf"/>
</dbReference>
<dbReference type="GeneID" id="96008976"/>
<feature type="compositionally biased region" description="Low complexity" evidence="1">
    <location>
        <begin position="390"/>
        <end position="406"/>
    </location>
</feature>
<evidence type="ECO:0000259" key="2">
    <source>
        <dbReference type="PROSITE" id="PS50004"/>
    </source>
</evidence>
<dbReference type="RefSeq" id="XP_069226842.1">
    <property type="nucleotide sequence ID" value="XM_069376138.1"/>
</dbReference>
<dbReference type="InterPro" id="IPR052981">
    <property type="entry name" value="Ingression_C2_domain"/>
</dbReference>
<dbReference type="PANTHER" id="PTHR47052:SF3">
    <property type="entry name" value="INGRESSION PROTEIN 1"/>
    <property type="match status" value="1"/>
</dbReference>
<feature type="compositionally biased region" description="Pro residues" evidence="1">
    <location>
        <begin position="246"/>
        <end position="258"/>
    </location>
</feature>
<feature type="compositionally biased region" description="Polar residues" evidence="1">
    <location>
        <begin position="407"/>
        <end position="427"/>
    </location>
</feature>
<evidence type="ECO:0000313" key="4">
    <source>
        <dbReference type="Proteomes" id="UP000803884"/>
    </source>
</evidence>
<feature type="domain" description="C2" evidence="2">
    <location>
        <begin position="9"/>
        <end position="128"/>
    </location>
</feature>
<evidence type="ECO:0000313" key="3">
    <source>
        <dbReference type="EMBL" id="KAL1583735.1"/>
    </source>
</evidence>
<feature type="compositionally biased region" description="Pro residues" evidence="1">
    <location>
        <begin position="744"/>
        <end position="756"/>
    </location>
</feature>
<dbReference type="Gene3D" id="2.60.40.150">
    <property type="entry name" value="C2 domain"/>
    <property type="match status" value="1"/>
</dbReference>
<feature type="compositionally biased region" description="Low complexity" evidence="1">
    <location>
        <begin position="638"/>
        <end position="652"/>
    </location>
</feature>
<feature type="compositionally biased region" description="Basic and acidic residues" evidence="1">
    <location>
        <begin position="678"/>
        <end position="689"/>
    </location>
</feature>
<dbReference type="PANTHER" id="PTHR47052">
    <property type="entry name" value="CONSERVED SERINE PROLINE-RICH PROTEIN (AFU_ORTHOLOGUE AFUA_2G01790)"/>
    <property type="match status" value="1"/>
</dbReference>
<dbReference type="PROSITE" id="PS50004">
    <property type="entry name" value="C2"/>
    <property type="match status" value="1"/>
</dbReference>
<gene>
    <name evidence="3" type="ORF">WHR41_07534</name>
</gene>
<dbReference type="Proteomes" id="UP000803884">
    <property type="component" value="Unassembled WGS sequence"/>
</dbReference>
<dbReference type="SMART" id="SM00239">
    <property type="entry name" value="C2"/>
    <property type="match status" value="1"/>
</dbReference>
<name>A0AB34KK78_9PEZI</name>
<dbReference type="InterPro" id="IPR000008">
    <property type="entry name" value="C2_dom"/>
</dbReference>
<feature type="region of interest" description="Disordered" evidence="1">
    <location>
        <begin position="852"/>
        <end position="884"/>
    </location>
</feature>
<feature type="region of interest" description="Disordered" evidence="1">
    <location>
        <begin position="151"/>
        <end position="199"/>
    </location>
</feature>
<feature type="region of interest" description="Disordered" evidence="1">
    <location>
        <begin position="580"/>
        <end position="823"/>
    </location>
</feature>
<comment type="caution">
    <text evidence="3">The sequence shown here is derived from an EMBL/GenBank/DDBJ whole genome shotgun (WGS) entry which is preliminary data.</text>
</comment>
<feature type="compositionally biased region" description="Polar residues" evidence="1">
    <location>
        <begin position="854"/>
        <end position="871"/>
    </location>
</feature>
<evidence type="ECO:0000256" key="1">
    <source>
        <dbReference type="SAM" id="MobiDB-lite"/>
    </source>
</evidence>